<dbReference type="RefSeq" id="WP_240314791.1">
    <property type="nucleotide sequence ID" value="NZ_CP022601.1"/>
</dbReference>
<dbReference type="AlphaFoldDB" id="A0A345VJH7"/>
<proteinExistence type="predicted"/>
<reference evidence="1 2" key="1">
    <citation type="submission" date="2017-07" db="EMBL/GenBank/DDBJ databases">
        <title>Streptococcus pluranimalium as cause of bovine abortion.</title>
        <authorList>
            <person name="Rodriguez Campos S."/>
            <person name="Gobeli Brawand S."/>
            <person name="Brodard I."/>
            <person name="Rychener L."/>
            <person name="Perreten V."/>
        </authorList>
    </citation>
    <scope>NUCLEOTIDE SEQUENCE [LARGE SCALE GENOMIC DNA]</scope>
    <source>
        <strain evidence="1 2">14A0014</strain>
    </source>
</reference>
<name>A0A345VJH7_9STRE</name>
<organism evidence="1 2">
    <name type="scientific">Streptococcus pluranimalium</name>
    <dbReference type="NCBI Taxonomy" id="82348"/>
    <lineage>
        <taxon>Bacteria</taxon>
        <taxon>Bacillati</taxon>
        <taxon>Bacillota</taxon>
        <taxon>Bacilli</taxon>
        <taxon>Lactobacillales</taxon>
        <taxon>Streptococcaceae</taxon>
        <taxon>Streptococcus</taxon>
    </lineage>
</organism>
<gene>
    <name evidence="1" type="ORF">Sp14A_09580</name>
</gene>
<dbReference type="Proteomes" id="UP000255411">
    <property type="component" value="Chromosome"/>
</dbReference>
<sequence length="125" mass="13808">MKNSNISTLDASNWTYQFEKKAIEGFDTDDIVDDVQKYSRAKLPTHLEYLDSTYDNKTGTSGTAFLDKNTGEVIIAYTGTNKDGNAVQDIIGADLGSIGMGFGDSEYYGSYYAKIIRIDSIMFPV</sequence>
<dbReference type="EMBL" id="CP022601">
    <property type="protein sequence ID" value="AXJ12879.1"/>
    <property type="molecule type" value="Genomic_DNA"/>
</dbReference>
<dbReference type="SUPFAM" id="SSF53474">
    <property type="entry name" value="alpha/beta-Hydrolases"/>
    <property type="match status" value="1"/>
</dbReference>
<evidence type="ECO:0000313" key="1">
    <source>
        <dbReference type="EMBL" id="AXJ12879.1"/>
    </source>
</evidence>
<protein>
    <submittedName>
        <fullName evidence="1">Uncharacterized protein</fullName>
    </submittedName>
</protein>
<dbReference type="InterPro" id="IPR029058">
    <property type="entry name" value="AB_hydrolase_fold"/>
</dbReference>
<accession>A0A345VJH7</accession>
<evidence type="ECO:0000313" key="2">
    <source>
        <dbReference type="Proteomes" id="UP000255411"/>
    </source>
</evidence>
<dbReference type="Gene3D" id="3.40.50.1820">
    <property type="entry name" value="alpha/beta hydrolase"/>
    <property type="match status" value="1"/>
</dbReference>